<keyword evidence="3" id="KW-0378">Hydrolase</keyword>
<evidence type="ECO:0000313" key="4">
    <source>
        <dbReference type="Proteomes" id="UP000434052"/>
    </source>
</evidence>
<evidence type="ECO:0000256" key="1">
    <source>
        <dbReference type="SAM" id="MobiDB-lite"/>
    </source>
</evidence>
<dbReference type="AlphaFoldDB" id="A0A6P1ZGK0"/>
<dbReference type="SUPFAM" id="SSF51556">
    <property type="entry name" value="Metallo-dependent hydrolases"/>
    <property type="match status" value="1"/>
</dbReference>
<dbReference type="GO" id="GO:0016787">
    <property type="term" value="F:hydrolase activity"/>
    <property type="evidence" value="ECO:0007669"/>
    <property type="project" value="UniProtKB-KW"/>
</dbReference>
<evidence type="ECO:0000313" key="3">
    <source>
        <dbReference type="EMBL" id="TVM34134.1"/>
    </source>
</evidence>
<dbReference type="EMBL" id="QMIF01000005">
    <property type="protein sequence ID" value="TVM34134.1"/>
    <property type="molecule type" value="Genomic_DNA"/>
</dbReference>
<evidence type="ECO:0000259" key="2">
    <source>
        <dbReference type="Pfam" id="PF04909"/>
    </source>
</evidence>
<proteinExistence type="predicted"/>
<accession>A0A6P1ZGK0</accession>
<feature type="region of interest" description="Disordered" evidence="1">
    <location>
        <begin position="1"/>
        <end position="41"/>
    </location>
</feature>
<feature type="domain" description="Amidohydrolase-related" evidence="2">
    <location>
        <begin position="114"/>
        <end position="458"/>
    </location>
</feature>
<reference evidence="3 4" key="1">
    <citation type="submission" date="2018-06" db="EMBL/GenBank/DDBJ databases">
        <title>Complete genome of Desulfovibrio marinus P48SEP.</title>
        <authorList>
            <person name="Crispim J.S."/>
            <person name="Vidigal P.M.P."/>
            <person name="Silva L.C.F."/>
            <person name="Araujo L.C."/>
            <person name="Laguardia C.N."/>
            <person name="Dias R.S."/>
            <person name="Sousa M.P."/>
            <person name="Paula S.O."/>
            <person name="Silva C."/>
        </authorList>
    </citation>
    <scope>NUCLEOTIDE SEQUENCE [LARGE SCALE GENOMIC DNA]</scope>
    <source>
        <strain evidence="3 4">P48SEP</strain>
    </source>
</reference>
<dbReference type="InterPro" id="IPR006680">
    <property type="entry name" value="Amidohydro-rel"/>
</dbReference>
<dbReference type="Pfam" id="PF04909">
    <property type="entry name" value="Amidohydro_2"/>
    <property type="match status" value="1"/>
</dbReference>
<dbReference type="Gene3D" id="3.20.20.140">
    <property type="entry name" value="Metal-dependent hydrolases"/>
    <property type="match status" value="1"/>
</dbReference>
<name>A0A6P1ZGK0_9BACT</name>
<comment type="caution">
    <text evidence="3">The sequence shown here is derived from an EMBL/GenBank/DDBJ whole genome shotgun (WGS) entry which is preliminary data.</text>
</comment>
<dbReference type="OrthoDB" id="9799024at2"/>
<organism evidence="3 4">
    <name type="scientific">Oceanidesulfovibrio marinus</name>
    <dbReference type="NCBI Taxonomy" id="370038"/>
    <lineage>
        <taxon>Bacteria</taxon>
        <taxon>Pseudomonadati</taxon>
        <taxon>Thermodesulfobacteriota</taxon>
        <taxon>Desulfovibrionia</taxon>
        <taxon>Desulfovibrionales</taxon>
        <taxon>Desulfovibrionaceae</taxon>
        <taxon>Oceanidesulfovibrio</taxon>
    </lineage>
</organism>
<dbReference type="InterPro" id="IPR032466">
    <property type="entry name" value="Metal_Hydrolase"/>
</dbReference>
<dbReference type="PANTHER" id="PTHR42889:SF1">
    <property type="entry name" value="BLR3681 PROTEIN"/>
    <property type="match status" value="1"/>
</dbReference>
<dbReference type="RefSeq" id="WP_144305132.1">
    <property type="nucleotide sequence ID" value="NZ_QMIF01000005.1"/>
</dbReference>
<dbReference type="PANTHER" id="PTHR42889">
    <property type="entry name" value="BLR3681 PROTEIN"/>
    <property type="match status" value="1"/>
</dbReference>
<protein>
    <submittedName>
        <fullName evidence="3">Amidohydrolase</fullName>
    </submittedName>
</protein>
<sequence>MPRSPKNPRILRRFGNRLNRPLPSRDRGSDEIAPGPRTPRQRELAARIDSLGSELAKRQGVSRREFLGSAAGMAAAFVAMNQTFGMLFEADLAEAADPERAAERAGRLSSQLVIDMHTHFLRPDTRLTGFVAMREKARDRGWNPDLKSKKQTIQDLMFQNYLDEMYLKSDTTMACISGAPSEITEDWFLTNDMIAEGRKVINGLAGTRRSFAHAVFAPGYDGWMDQVDYAIETLKPDSFKGYTIGDNTHKDLSEHPWFMDDEDLVYPAYEKFQKASLVNVCVHKGLFPPATERRFPNLAPYCDVRDVAKAAKDWPGLNFVIYHAGYRYAGGGTAEEAWKAFQKTGRIEWVTDLAEIPTKHGVSNVYADLGQTFAQTVIAEPRLAAMILGQLVKGLGADHVCWGTDALWTGTPQWQIEGLRRLEIPEDLRAQYDLPELGGPDSETKRAILGDNNARLYGVDSALALAAARDDGIARMKREMA</sequence>
<dbReference type="Proteomes" id="UP000434052">
    <property type="component" value="Unassembled WGS sequence"/>
</dbReference>
<gene>
    <name evidence="3" type="ORF">DQK91_09545</name>
</gene>